<comment type="caution">
    <text evidence="1">The sequence shown here is derived from an EMBL/GenBank/DDBJ whole genome shotgun (WGS) entry which is preliminary data.</text>
</comment>
<name>A0A9P8PJ34_WICPI</name>
<protein>
    <submittedName>
        <fullName evidence="1">Uncharacterized protein</fullName>
    </submittedName>
</protein>
<evidence type="ECO:0000313" key="2">
    <source>
        <dbReference type="Proteomes" id="UP000774326"/>
    </source>
</evidence>
<reference evidence="1" key="1">
    <citation type="journal article" date="2021" name="Open Biol.">
        <title>Shared evolutionary footprints suggest mitochondrial oxidative damage underlies multiple complex I losses in fungi.</title>
        <authorList>
            <person name="Schikora-Tamarit M.A."/>
            <person name="Marcet-Houben M."/>
            <person name="Nosek J."/>
            <person name="Gabaldon T."/>
        </authorList>
    </citation>
    <scope>NUCLEOTIDE SEQUENCE</scope>
    <source>
        <strain evidence="1">CBS2887</strain>
    </source>
</reference>
<dbReference type="EMBL" id="JAEUBG010005838">
    <property type="protein sequence ID" value="KAH3672207.1"/>
    <property type="molecule type" value="Genomic_DNA"/>
</dbReference>
<accession>A0A9P8PJ34</accession>
<proteinExistence type="predicted"/>
<keyword evidence="2" id="KW-1185">Reference proteome</keyword>
<sequence length="147" mass="16710">MRSLCNFILDILVILFPSRIRFVRFGKESPLKSSSPLSSLLETLRYSTDCKLTKDLIILPDKDKCFKPLKSSKHLMDPKWLESTFKNSKLGKSSSKIAVLSSKWFLEMSNFVKDEFNPCKSLKSLSSRLTSLKDGRTLLKPATESSL</sequence>
<organism evidence="1 2">
    <name type="scientific">Wickerhamomyces pijperi</name>
    <name type="common">Yeast</name>
    <name type="synonym">Pichia pijperi</name>
    <dbReference type="NCBI Taxonomy" id="599730"/>
    <lineage>
        <taxon>Eukaryota</taxon>
        <taxon>Fungi</taxon>
        <taxon>Dikarya</taxon>
        <taxon>Ascomycota</taxon>
        <taxon>Saccharomycotina</taxon>
        <taxon>Saccharomycetes</taxon>
        <taxon>Phaffomycetales</taxon>
        <taxon>Wickerhamomycetaceae</taxon>
        <taxon>Wickerhamomyces</taxon>
    </lineage>
</organism>
<dbReference type="Proteomes" id="UP000774326">
    <property type="component" value="Unassembled WGS sequence"/>
</dbReference>
<dbReference type="AlphaFoldDB" id="A0A9P8PJ34"/>
<gene>
    <name evidence="1" type="ORF">WICPIJ_010098</name>
</gene>
<evidence type="ECO:0000313" key="1">
    <source>
        <dbReference type="EMBL" id="KAH3672207.1"/>
    </source>
</evidence>
<reference evidence="1" key="2">
    <citation type="submission" date="2021-01" db="EMBL/GenBank/DDBJ databases">
        <authorList>
            <person name="Schikora-Tamarit M.A."/>
        </authorList>
    </citation>
    <scope>NUCLEOTIDE SEQUENCE</scope>
    <source>
        <strain evidence="1">CBS2887</strain>
    </source>
</reference>